<feature type="region of interest" description="Disordered" evidence="1">
    <location>
        <begin position="57"/>
        <end position="92"/>
    </location>
</feature>
<dbReference type="KEGG" id="sphi:TS85_21850"/>
<evidence type="ECO:0000313" key="3">
    <source>
        <dbReference type="Proteomes" id="UP000032300"/>
    </source>
</evidence>
<evidence type="ECO:0000313" key="2">
    <source>
        <dbReference type="EMBL" id="AJP73874.1"/>
    </source>
</evidence>
<dbReference type="Proteomes" id="UP000032300">
    <property type="component" value="Chromosome"/>
</dbReference>
<proteinExistence type="predicted"/>
<name>A0A7U4LH72_9SPHN</name>
<sequence length="142" mass="14823">MSALSLAPLAMAQHADSLWSYSYQNGIGEYAAGEWDRPTGAALLLSCRADGTIALGTQIKGKAPPPGTALQLAASTREETRESAFATDDTRRATAAAQSAEVRALWTNLRWGDVVTLRYADGRSAVLSLAGAAKTLPATPCA</sequence>
<gene>
    <name evidence="2" type="ORF">TS85_21850</name>
</gene>
<accession>A0A7U4LH72</accession>
<dbReference type="EMBL" id="CP010836">
    <property type="protein sequence ID" value="AJP73874.1"/>
    <property type="molecule type" value="Genomic_DNA"/>
</dbReference>
<feature type="compositionally biased region" description="Basic and acidic residues" evidence="1">
    <location>
        <begin position="76"/>
        <end position="92"/>
    </location>
</feature>
<evidence type="ECO:0000256" key="1">
    <source>
        <dbReference type="SAM" id="MobiDB-lite"/>
    </source>
</evidence>
<protein>
    <submittedName>
        <fullName evidence="2">Uncharacterized protein</fullName>
    </submittedName>
</protein>
<dbReference type="AlphaFoldDB" id="A0A7U4LH72"/>
<reference evidence="2 3" key="2">
    <citation type="submission" date="2015-02" db="EMBL/GenBank/DDBJ databases">
        <title>The complete genome of Sphingomonas hengshuiensis sp. WHSC-8 isolated from soil of Hengshui Lake.</title>
        <authorList>
            <person name="Wei S."/>
            <person name="Guo J."/>
            <person name="Su C."/>
            <person name="Wu R."/>
            <person name="Zhang Z."/>
            <person name="Liang K."/>
            <person name="Li H."/>
            <person name="Wang T."/>
            <person name="Liu H."/>
            <person name="Zhang C."/>
            <person name="Li Z."/>
            <person name="Wang Q."/>
            <person name="Meng J."/>
        </authorList>
    </citation>
    <scope>NUCLEOTIDE SEQUENCE [LARGE SCALE GENOMIC DNA]</scope>
    <source>
        <strain evidence="2 3">WHSC-8</strain>
    </source>
</reference>
<keyword evidence="3" id="KW-1185">Reference proteome</keyword>
<reference evidence="2 3" key="1">
    <citation type="journal article" date="2015" name="Int. J. Syst. Evol. Microbiol.">
        <title>Sphingomonas hengshuiensis sp. nov., isolated from lake wetland.</title>
        <authorList>
            <person name="Wei S."/>
            <person name="Wang T."/>
            <person name="Liu H."/>
            <person name="Zhang C."/>
            <person name="Guo J."/>
            <person name="Wang Q."/>
            <person name="Liang K."/>
            <person name="Zhang Z."/>
        </authorList>
    </citation>
    <scope>NUCLEOTIDE SEQUENCE [LARGE SCALE GENOMIC DNA]</scope>
    <source>
        <strain evidence="2 3">WHSC-8</strain>
    </source>
</reference>
<organism evidence="2 3">
    <name type="scientific">Sphingomonas hengshuiensis</name>
    <dbReference type="NCBI Taxonomy" id="1609977"/>
    <lineage>
        <taxon>Bacteria</taxon>
        <taxon>Pseudomonadati</taxon>
        <taxon>Pseudomonadota</taxon>
        <taxon>Alphaproteobacteria</taxon>
        <taxon>Sphingomonadales</taxon>
        <taxon>Sphingomonadaceae</taxon>
        <taxon>Sphingomonas</taxon>
    </lineage>
</organism>